<keyword evidence="1" id="KW-0732">Signal</keyword>
<dbReference type="NCBIfam" id="TIGR02595">
    <property type="entry name" value="PEP_CTERM"/>
    <property type="match status" value="1"/>
</dbReference>
<dbReference type="GO" id="GO:0004553">
    <property type="term" value="F:hydrolase activity, hydrolyzing O-glycosyl compounds"/>
    <property type="evidence" value="ECO:0007669"/>
    <property type="project" value="InterPro"/>
</dbReference>
<feature type="domain" description="Ice-binding protein C-terminal" evidence="2">
    <location>
        <begin position="495"/>
        <end position="519"/>
    </location>
</feature>
<feature type="signal peptide" evidence="1">
    <location>
        <begin position="1"/>
        <end position="29"/>
    </location>
</feature>
<dbReference type="Gene3D" id="1.10.1330.10">
    <property type="entry name" value="Dockerin domain"/>
    <property type="match status" value="1"/>
</dbReference>
<sequence>MRCSFSGQRGMRLALAVVALSFLPQLSQAQTYTWNGGNSAYGTAGNWSPSGPPTNGSNVFINSGTANYSSGNTNPRSVNVASTTGSSATLAMTGGEIFADQGNDGGVRIGEAGTGVVTVNNATLRTGDGSIFVGGQNGAGTGTLTLSGAAGQVQSTDDFVLGRTGTGTFNMQGGYATADYTVIGKFGTGTWNQSGGAFVQTSGDFEIGDGGNPSQANIAGPRTGTMNLTGGVLQSSGFIAISNRRGNGFVNVNGGVLAATGVVNNGAIIVGRGMEWDGSPGTGGVTEFRVRGGNNVIIANGDFEMNVNNVALSSTLVAQITGQAHTTIKVTGNAKIANGSFKVQLDGYAPVLGDSWTILSAGVTDLSAEKNEIDTRLAAMNLPNLLHAAPGAVGTLQGEFKSTDFSLAPLSSGLQWDVTYADNSVVLSVVAGGYAADFNHDGRVDGLDLTAWKSAYGQPSNGADANGDGVTNGADFLVWQREFGSGVAAAPAVGAVPEPASIALIGLAAMGFAAYGRARRA</sequence>
<evidence type="ECO:0000259" key="2">
    <source>
        <dbReference type="Pfam" id="PF07589"/>
    </source>
</evidence>
<dbReference type="AlphaFoldDB" id="A0A5K7X4R2"/>
<dbReference type="SUPFAM" id="SSF63446">
    <property type="entry name" value="Type I dockerin domain"/>
    <property type="match status" value="1"/>
</dbReference>
<dbReference type="InterPro" id="IPR002105">
    <property type="entry name" value="Dockerin_1_rpt"/>
</dbReference>
<dbReference type="EMBL" id="AP021861">
    <property type="protein sequence ID" value="BBO30757.1"/>
    <property type="molecule type" value="Genomic_DNA"/>
</dbReference>
<accession>A0A5K7X4R2</accession>
<dbReference type="RefSeq" id="WP_152097037.1">
    <property type="nucleotide sequence ID" value="NZ_AP021861.1"/>
</dbReference>
<proteinExistence type="predicted"/>
<keyword evidence="4" id="KW-1185">Reference proteome</keyword>
<evidence type="ECO:0000313" key="4">
    <source>
        <dbReference type="Proteomes" id="UP000326837"/>
    </source>
</evidence>
<dbReference type="GO" id="GO:0000272">
    <property type="term" value="P:polysaccharide catabolic process"/>
    <property type="evidence" value="ECO:0007669"/>
    <property type="project" value="InterPro"/>
</dbReference>
<evidence type="ECO:0000256" key="1">
    <source>
        <dbReference type="SAM" id="SignalP"/>
    </source>
</evidence>
<dbReference type="Pfam" id="PF00404">
    <property type="entry name" value="Dockerin_1"/>
    <property type="match status" value="1"/>
</dbReference>
<dbReference type="KEGG" id="lpav:PLANPX_0369"/>
<protein>
    <recommendedName>
        <fullName evidence="2">Ice-binding protein C-terminal domain-containing protein</fullName>
    </recommendedName>
</protein>
<dbReference type="PROSITE" id="PS00018">
    <property type="entry name" value="EF_HAND_1"/>
    <property type="match status" value="1"/>
</dbReference>
<reference evidence="4" key="1">
    <citation type="submission" date="2019-10" db="EMBL/GenBank/DDBJ databases">
        <title>Lacipirellula parvula gen. nov., sp. nov., representing a lineage of planctomycetes widespread in freshwater anoxic habitats, and description of the family Lacipirellulaceae.</title>
        <authorList>
            <person name="Dedysh S.N."/>
            <person name="Kulichevskaya I.S."/>
            <person name="Beletsky A.V."/>
            <person name="Rakitin A.L."/>
            <person name="Mardanov A.V."/>
            <person name="Ivanova A.A."/>
            <person name="Saltykova V.X."/>
            <person name="Rijpstra W.I.C."/>
            <person name="Sinninghe Damste J.S."/>
            <person name="Ravin N.V."/>
        </authorList>
    </citation>
    <scope>NUCLEOTIDE SEQUENCE [LARGE SCALE GENOMIC DNA]</scope>
    <source>
        <strain evidence="4">PX69</strain>
    </source>
</reference>
<dbReference type="Proteomes" id="UP000326837">
    <property type="component" value="Chromosome"/>
</dbReference>
<name>A0A5K7X4R2_9BACT</name>
<feature type="chain" id="PRO_5024832224" description="Ice-binding protein C-terminal domain-containing protein" evidence="1">
    <location>
        <begin position="30"/>
        <end position="521"/>
    </location>
</feature>
<dbReference type="InterPro" id="IPR036439">
    <property type="entry name" value="Dockerin_dom_sf"/>
</dbReference>
<dbReference type="Pfam" id="PF07589">
    <property type="entry name" value="PEP-CTERM"/>
    <property type="match status" value="1"/>
</dbReference>
<dbReference type="InterPro" id="IPR018247">
    <property type="entry name" value="EF_Hand_1_Ca_BS"/>
</dbReference>
<gene>
    <name evidence="3" type="ORF">PLANPX_0369</name>
</gene>
<dbReference type="InterPro" id="IPR013424">
    <property type="entry name" value="Ice-binding_C"/>
</dbReference>
<evidence type="ECO:0000313" key="3">
    <source>
        <dbReference type="EMBL" id="BBO30757.1"/>
    </source>
</evidence>
<organism evidence="3 4">
    <name type="scientific">Lacipirellula parvula</name>
    <dbReference type="NCBI Taxonomy" id="2650471"/>
    <lineage>
        <taxon>Bacteria</taxon>
        <taxon>Pseudomonadati</taxon>
        <taxon>Planctomycetota</taxon>
        <taxon>Planctomycetia</taxon>
        <taxon>Pirellulales</taxon>
        <taxon>Lacipirellulaceae</taxon>
        <taxon>Lacipirellula</taxon>
    </lineage>
</organism>